<evidence type="ECO:0000313" key="9">
    <source>
        <dbReference type="EMBL" id="KAK6292053.1"/>
    </source>
</evidence>
<dbReference type="InterPro" id="IPR035899">
    <property type="entry name" value="DBL_dom_sf"/>
</dbReference>
<dbReference type="PANTHER" id="PTHR23182">
    <property type="entry name" value="BREAKPOINT CLUSTER REGION PROTEIN BCR"/>
    <property type="match status" value="1"/>
</dbReference>
<feature type="domain" description="C2" evidence="6">
    <location>
        <begin position="491"/>
        <end position="611"/>
    </location>
</feature>
<dbReference type="SMART" id="SM00324">
    <property type="entry name" value="RhoGAP"/>
    <property type="match status" value="1"/>
</dbReference>
<dbReference type="InterPro" id="IPR008936">
    <property type="entry name" value="Rho_GTPase_activation_prot"/>
</dbReference>
<gene>
    <name evidence="9" type="ORF">J4Q44_G00378380</name>
</gene>
<evidence type="ECO:0000256" key="5">
    <source>
        <dbReference type="SAM" id="MobiDB-lite"/>
    </source>
</evidence>
<dbReference type="SMART" id="SM00325">
    <property type="entry name" value="RhoGEF"/>
    <property type="match status" value="1"/>
</dbReference>
<keyword evidence="3" id="KW-0343">GTPase activation</keyword>
<dbReference type="EMBL" id="JAGTTL010000039">
    <property type="protein sequence ID" value="KAK6292053.1"/>
    <property type="molecule type" value="Genomic_DNA"/>
</dbReference>
<dbReference type="SUPFAM" id="SSF48065">
    <property type="entry name" value="DBL homology domain (DH-domain)"/>
    <property type="match status" value="1"/>
</dbReference>
<evidence type="ECO:0000259" key="8">
    <source>
        <dbReference type="PROSITE" id="PS50238"/>
    </source>
</evidence>
<dbReference type="CDD" id="cd00160">
    <property type="entry name" value="RhoGEF"/>
    <property type="match status" value="1"/>
</dbReference>
<protein>
    <submittedName>
        <fullName evidence="9">Uncharacterized protein</fullName>
    </submittedName>
</protein>
<dbReference type="SUPFAM" id="SSF48350">
    <property type="entry name" value="GTPase activation domain, GAP"/>
    <property type="match status" value="1"/>
</dbReference>
<sequence>MEVFMEAVDYLESQHIPVEGVSEPSPDPLQEDVFPEVDVFSPLQTESMDLPDTPVLRTPEEMLDRRLMVLKTMLDSEKIYLNELERLLTPMKALKATAGTSQPVLSSQQVQTVFYQVPELRDLHRDFYTGLRDRLGSLEPQAHPETVQGPGPGPGPGLGLGEGKEQSQSGYQLTVGDLFLKIVSQLVVYRGFIDNYESAVEIVRRCTQTDQRFRILAESMMSHNGSDRSKTKYTFEALLYKPLDRVTKTTLVLHDLLKHTPQQHSDHPVLQEVLRLSRSFLSGVNEGSQCKREVTLSRGMRRQLMRDGFVVDVYEGGRNLRHLFLYTDLLLCTKLKGGAQGKQAQYRFCWYLPLAGLKLRWGPEMERTTDTHHRIHAMRAKMYLLRHELRQTMKPVLQKPVLQKCLAARAIERSRWKKMEQLELMILTHSPLLPLELHSPSGKNHTLMMSSLYELEEWREAIHRLTGDNIEMVPPDLLTLTSSCVKLRMTQQPPLHSILLDEEQSLCGTLSVAVHSACGLQQPASVYVCVEVDGFEFYERHAQTHSSVSSLSPHWDQEFSFQVDGAQNLRVLCVLQPEEGESCEDRVVCKTSIQLDPGHLQKRWRRQTLSLGQVEVTLSLKYCPHPLDPPCLAPAQQQSIFCMPIGAVAQQEGVLVPHVVRFCVEEVERRGLEEVGIYRLSAATSDITNLKTAFNTSLREAVSRLRCVDVNAVSGILKLYFRELPEPLIPTELFQSFTKALDIPDLSSRSVTMLSLLQSCPSVNQNTFLFLLHHLRRVSDRQDVNKMPLMNLATVFGPSLVRPPVAVLGQCGPTVDISQEVVVQVQVVYFYLQCDNLPEAQTCIPHDTETTEEDETTNI</sequence>
<evidence type="ECO:0000256" key="1">
    <source>
        <dbReference type="ARBA" id="ARBA00004489"/>
    </source>
</evidence>
<dbReference type="GO" id="GO:0005085">
    <property type="term" value="F:guanyl-nucleotide exchange factor activity"/>
    <property type="evidence" value="ECO:0007669"/>
    <property type="project" value="UniProtKB-KW"/>
</dbReference>
<dbReference type="SUPFAM" id="SSF49562">
    <property type="entry name" value="C2 domain (Calcium/lipid-binding domain, CaLB)"/>
    <property type="match status" value="1"/>
</dbReference>
<dbReference type="GO" id="GO:0016020">
    <property type="term" value="C:membrane"/>
    <property type="evidence" value="ECO:0007669"/>
    <property type="project" value="TreeGrafter"/>
</dbReference>
<dbReference type="GO" id="GO:0007165">
    <property type="term" value="P:signal transduction"/>
    <property type="evidence" value="ECO:0007669"/>
    <property type="project" value="InterPro"/>
</dbReference>
<dbReference type="SUPFAM" id="SSF50729">
    <property type="entry name" value="PH domain-like"/>
    <property type="match status" value="1"/>
</dbReference>
<dbReference type="PANTHER" id="PTHR23182:SF6">
    <property type="entry name" value="ACTIVE BREAKPOINT CLUSTER REGION-RELATED PROTEIN-LIKE"/>
    <property type="match status" value="1"/>
</dbReference>
<proteinExistence type="predicted"/>
<dbReference type="Pfam" id="PF00168">
    <property type="entry name" value="C2"/>
    <property type="match status" value="1"/>
</dbReference>
<dbReference type="Gene3D" id="2.30.29.30">
    <property type="entry name" value="Pleckstrin-homology domain (PH domain)/Phosphotyrosine-binding domain (PTB)"/>
    <property type="match status" value="1"/>
</dbReference>
<evidence type="ECO:0000256" key="4">
    <source>
        <dbReference type="ARBA" id="ARBA00022658"/>
    </source>
</evidence>
<evidence type="ECO:0000313" key="10">
    <source>
        <dbReference type="Proteomes" id="UP001356427"/>
    </source>
</evidence>
<organism evidence="9 10">
    <name type="scientific">Coregonus suidteri</name>
    <dbReference type="NCBI Taxonomy" id="861788"/>
    <lineage>
        <taxon>Eukaryota</taxon>
        <taxon>Metazoa</taxon>
        <taxon>Chordata</taxon>
        <taxon>Craniata</taxon>
        <taxon>Vertebrata</taxon>
        <taxon>Euteleostomi</taxon>
        <taxon>Actinopterygii</taxon>
        <taxon>Neopterygii</taxon>
        <taxon>Teleostei</taxon>
        <taxon>Protacanthopterygii</taxon>
        <taxon>Salmoniformes</taxon>
        <taxon>Salmonidae</taxon>
        <taxon>Coregoninae</taxon>
        <taxon>Coregonus</taxon>
    </lineage>
</organism>
<feature type="domain" description="Rho-GAP" evidence="8">
    <location>
        <begin position="643"/>
        <end position="839"/>
    </location>
</feature>
<dbReference type="PROSITE" id="PS50010">
    <property type="entry name" value="DH_2"/>
    <property type="match status" value="1"/>
</dbReference>
<comment type="caution">
    <text evidence="9">The sequence shown here is derived from an EMBL/GenBank/DDBJ whole genome shotgun (WGS) entry which is preliminary data.</text>
</comment>
<dbReference type="Gene3D" id="1.20.900.10">
    <property type="entry name" value="Dbl homology (DH) domain"/>
    <property type="match status" value="1"/>
</dbReference>
<dbReference type="GO" id="GO:0005096">
    <property type="term" value="F:GTPase activator activity"/>
    <property type="evidence" value="ECO:0007669"/>
    <property type="project" value="UniProtKB-KW"/>
</dbReference>
<name>A0AAN8QDD1_9TELE</name>
<dbReference type="Pfam" id="PF00620">
    <property type="entry name" value="RhoGAP"/>
    <property type="match status" value="1"/>
</dbReference>
<reference evidence="9 10" key="1">
    <citation type="submission" date="2021-04" db="EMBL/GenBank/DDBJ databases">
        <authorList>
            <person name="De Guttry C."/>
            <person name="Zahm M."/>
            <person name="Klopp C."/>
            <person name="Cabau C."/>
            <person name="Louis A."/>
            <person name="Berthelot C."/>
            <person name="Parey E."/>
            <person name="Roest Crollius H."/>
            <person name="Montfort J."/>
            <person name="Robinson-Rechavi M."/>
            <person name="Bucao C."/>
            <person name="Bouchez O."/>
            <person name="Gislard M."/>
            <person name="Lluch J."/>
            <person name="Milhes M."/>
            <person name="Lampietro C."/>
            <person name="Lopez Roques C."/>
            <person name="Donnadieu C."/>
            <person name="Braasch I."/>
            <person name="Desvignes T."/>
            <person name="Postlethwait J."/>
            <person name="Bobe J."/>
            <person name="Wedekind C."/>
            <person name="Guiguen Y."/>
        </authorList>
    </citation>
    <scope>NUCLEOTIDE SEQUENCE [LARGE SCALE GENOMIC DNA]</scope>
    <source>
        <strain evidence="9">Cs_M1</strain>
        <tissue evidence="9">Blood</tissue>
    </source>
</reference>
<evidence type="ECO:0000259" key="6">
    <source>
        <dbReference type="PROSITE" id="PS50004"/>
    </source>
</evidence>
<accession>A0AAN8QDD1</accession>
<dbReference type="InterPro" id="IPR037769">
    <property type="entry name" value="Abr/Bcr"/>
</dbReference>
<evidence type="ECO:0000259" key="7">
    <source>
        <dbReference type="PROSITE" id="PS50010"/>
    </source>
</evidence>
<dbReference type="InterPro" id="IPR011993">
    <property type="entry name" value="PH-like_dom_sf"/>
</dbReference>
<dbReference type="InterPro" id="IPR000198">
    <property type="entry name" value="RhoGAP_dom"/>
</dbReference>
<evidence type="ECO:0000256" key="3">
    <source>
        <dbReference type="ARBA" id="ARBA00022468"/>
    </source>
</evidence>
<dbReference type="GO" id="GO:0043197">
    <property type="term" value="C:dendritic spine"/>
    <property type="evidence" value="ECO:0007669"/>
    <property type="project" value="UniProtKB-SubCell"/>
</dbReference>
<keyword evidence="4" id="KW-0344">Guanine-nucleotide releasing factor</keyword>
<dbReference type="AlphaFoldDB" id="A0AAN8QDD1"/>
<dbReference type="PROSITE" id="PS50004">
    <property type="entry name" value="C2"/>
    <property type="match status" value="1"/>
</dbReference>
<feature type="domain" description="DH" evidence="7">
    <location>
        <begin position="65"/>
        <end position="287"/>
    </location>
</feature>
<dbReference type="Proteomes" id="UP001356427">
    <property type="component" value="Unassembled WGS sequence"/>
</dbReference>
<dbReference type="PROSITE" id="PS50238">
    <property type="entry name" value="RHOGAP"/>
    <property type="match status" value="1"/>
</dbReference>
<dbReference type="InterPro" id="IPR000219">
    <property type="entry name" value="DH_dom"/>
</dbReference>
<dbReference type="InterPro" id="IPR000008">
    <property type="entry name" value="C2_dom"/>
</dbReference>
<evidence type="ECO:0000256" key="2">
    <source>
        <dbReference type="ARBA" id="ARBA00004552"/>
    </source>
</evidence>
<keyword evidence="10" id="KW-1185">Reference proteome</keyword>
<feature type="region of interest" description="Disordered" evidence="5">
    <location>
        <begin position="140"/>
        <end position="166"/>
    </location>
</feature>
<dbReference type="Gene3D" id="2.60.40.150">
    <property type="entry name" value="C2 domain"/>
    <property type="match status" value="1"/>
</dbReference>
<dbReference type="Gene3D" id="1.10.555.10">
    <property type="entry name" value="Rho GTPase activation protein"/>
    <property type="match status" value="1"/>
</dbReference>
<dbReference type="GO" id="GO:0030424">
    <property type="term" value="C:axon"/>
    <property type="evidence" value="ECO:0007669"/>
    <property type="project" value="UniProtKB-SubCell"/>
</dbReference>
<comment type="subcellular location">
    <subcellularLocation>
        <location evidence="1">Cell projection</location>
        <location evidence="1">Axon</location>
    </subcellularLocation>
    <subcellularLocation>
        <location evidence="2">Cell projection</location>
        <location evidence="2">Dendritic spine</location>
    </subcellularLocation>
</comment>
<dbReference type="InterPro" id="IPR035892">
    <property type="entry name" value="C2_domain_sf"/>
</dbReference>
<dbReference type="SMART" id="SM00239">
    <property type="entry name" value="C2"/>
    <property type="match status" value="1"/>
</dbReference>
<dbReference type="Pfam" id="PF00621">
    <property type="entry name" value="RhoGEF"/>
    <property type="match status" value="1"/>
</dbReference>